<keyword evidence="3" id="KW-1185">Reference proteome</keyword>
<dbReference type="AlphaFoldDB" id="A0A078A7G5"/>
<accession>A0A078A7G5</accession>
<proteinExistence type="predicted"/>
<sequence length="509" mass="58689">MKSPNYVQQLERQDSFYEDYDNNCESPGRGLGGGAAESRQNNEDDSYYELTEDDTQSLYSFRRSRRSLGNRSVLNNTTTAQDDNLIDRKIQQLMSKLNQQQIPEDDLIISNSQKQPPHNPMLKKGKLEINQKQIDFYNLQPPDLDPMMFLKQVTEPRKQSLGVGAVGIQQQIEQKESFRTPLIHKNPQIQAIELENVKESERLKQVLHKITEQSKIKPDLTKIRKIRRINITRPPSSNSKLVIETQNNDRVSEYSSQQVSTNLNSSNLKSISVQNSPKDTLKVIKRLEMHDSTIKKKQSFITKQIGSWPENEATINQENSQRREIKQIQEQLEAIKPKSLLNETISSMRGGFSNVSTVRHEMDSRVQGSIGLRSRGMDFDHLDQDHRDYLDDADQIEDILRKADQSLMQMRRMNPKGRVPSINQSNLSSIRQMNVPKQKRNSNSVLRSDVKGFINQHQEQKNEKEFKKMKQLISGQRSPSNIKMQRLADGFPALKTPVNFTSVKPKKYS</sequence>
<evidence type="ECO:0000313" key="2">
    <source>
        <dbReference type="EMBL" id="CDW77811.1"/>
    </source>
</evidence>
<evidence type="ECO:0000313" key="3">
    <source>
        <dbReference type="Proteomes" id="UP000039865"/>
    </source>
</evidence>
<name>A0A078A7G5_STYLE</name>
<gene>
    <name evidence="2" type="primary">Contig19211.g20368</name>
    <name evidence="2" type="ORF">STYLEM_6777</name>
</gene>
<reference evidence="2 3" key="1">
    <citation type="submission" date="2014-06" db="EMBL/GenBank/DDBJ databases">
        <authorList>
            <person name="Swart Estienne"/>
        </authorList>
    </citation>
    <scope>NUCLEOTIDE SEQUENCE [LARGE SCALE GENOMIC DNA]</scope>
    <source>
        <strain evidence="2 3">130c</strain>
    </source>
</reference>
<dbReference type="Proteomes" id="UP000039865">
    <property type="component" value="Unassembled WGS sequence"/>
</dbReference>
<feature type="region of interest" description="Disordered" evidence="1">
    <location>
        <begin position="18"/>
        <end position="44"/>
    </location>
</feature>
<dbReference type="EMBL" id="CCKQ01006495">
    <property type="protein sequence ID" value="CDW77811.1"/>
    <property type="molecule type" value="Genomic_DNA"/>
</dbReference>
<dbReference type="InParanoid" id="A0A078A7G5"/>
<protein>
    <submittedName>
        <fullName evidence="2">Uncharacterized protein</fullName>
    </submittedName>
</protein>
<evidence type="ECO:0000256" key="1">
    <source>
        <dbReference type="SAM" id="MobiDB-lite"/>
    </source>
</evidence>
<organism evidence="2 3">
    <name type="scientific">Stylonychia lemnae</name>
    <name type="common">Ciliate</name>
    <dbReference type="NCBI Taxonomy" id="5949"/>
    <lineage>
        <taxon>Eukaryota</taxon>
        <taxon>Sar</taxon>
        <taxon>Alveolata</taxon>
        <taxon>Ciliophora</taxon>
        <taxon>Intramacronucleata</taxon>
        <taxon>Spirotrichea</taxon>
        <taxon>Stichotrichia</taxon>
        <taxon>Sporadotrichida</taxon>
        <taxon>Oxytrichidae</taxon>
        <taxon>Stylonychinae</taxon>
        <taxon>Stylonychia</taxon>
    </lineage>
</organism>